<keyword evidence="7" id="KW-0472">Membrane</keyword>
<dbReference type="Gene3D" id="2.60.120.680">
    <property type="entry name" value="GOLD domain"/>
    <property type="match status" value="1"/>
</dbReference>
<reference evidence="12 13" key="1">
    <citation type="submission" date="2013-11" db="EMBL/GenBank/DDBJ databases">
        <title>Genome sequencing of Stegodyphus mimosarum.</title>
        <authorList>
            <person name="Bechsgaard J."/>
        </authorList>
    </citation>
    <scope>NUCLEOTIDE SEQUENCE [LARGE SCALE GENOMIC DNA]</scope>
</reference>
<dbReference type="InterPro" id="IPR036598">
    <property type="entry name" value="GOLD_dom_sf"/>
</dbReference>
<accession>A0A087TNM5</accession>
<evidence type="ECO:0000259" key="11">
    <source>
        <dbReference type="PROSITE" id="PS50866"/>
    </source>
</evidence>
<dbReference type="Proteomes" id="UP000054359">
    <property type="component" value="Unassembled WGS sequence"/>
</dbReference>
<feature type="domain" description="GOLD" evidence="11">
    <location>
        <begin position="37"/>
        <end position="127"/>
    </location>
</feature>
<evidence type="ECO:0000313" key="13">
    <source>
        <dbReference type="Proteomes" id="UP000054359"/>
    </source>
</evidence>
<protein>
    <submittedName>
        <fullName evidence="12">Transmembrane emp24 domain-containing protein 1</fullName>
    </submittedName>
</protein>
<evidence type="ECO:0000256" key="7">
    <source>
        <dbReference type="ARBA" id="ARBA00023136"/>
    </source>
</evidence>
<dbReference type="PANTHER" id="PTHR22811">
    <property type="entry name" value="TRANSMEMBRANE EMP24 DOMAIN-CONTAINING PROTEIN"/>
    <property type="match status" value="1"/>
</dbReference>
<comment type="similarity">
    <text evidence="2 9">Belongs to the EMP24/GP25L family.</text>
</comment>
<feature type="chain" id="PRO_5001829833" evidence="10">
    <location>
        <begin position="19"/>
        <end position="182"/>
    </location>
</feature>
<evidence type="ECO:0000256" key="10">
    <source>
        <dbReference type="SAM" id="SignalP"/>
    </source>
</evidence>
<dbReference type="OrthoDB" id="5976732at2759"/>
<evidence type="ECO:0000256" key="4">
    <source>
        <dbReference type="ARBA" id="ARBA00022692"/>
    </source>
</evidence>
<evidence type="ECO:0000256" key="8">
    <source>
        <dbReference type="ARBA" id="ARBA00037847"/>
    </source>
</evidence>
<feature type="signal peptide" evidence="10">
    <location>
        <begin position="1"/>
        <end position="18"/>
    </location>
</feature>
<sequence length="182" mass="21578">MLNFWSLIFCMFLPVIGSFNFEFPNIELTIMVKPREQECFYQYSLPKQILRFEYRVIDADYSRYGVVSELKINFYVRSPEKKTVLKYIKKSHGIETYAVAEAGDYEICFDNHFSKFSTKTVYFEITIDITAETYRWMAINESLLADKRNNGTITLLRRTANKVKDDLETIKHYQDTYRAVEA</sequence>
<comment type="subcellular location">
    <subcellularLocation>
        <location evidence="8">Endomembrane system</location>
        <topology evidence="8">Single-pass membrane protein</topology>
    </subcellularLocation>
    <subcellularLocation>
        <location evidence="1 9">Membrane</location>
        <topology evidence="1 9">Single-pass type I membrane protein</topology>
    </subcellularLocation>
</comment>
<keyword evidence="5 10" id="KW-0732">Signal</keyword>
<keyword evidence="13" id="KW-1185">Reference proteome</keyword>
<dbReference type="GO" id="GO:0016020">
    <property type="term" value="C:membrane"/>
    <property type="evidence" value="ECO:0007669"/>
    <property type="project" value="UniProtKB-SubCell"/>
</dbReference>
<dbReference type="Pfam" id="PF01105">
    <property type="entry name" value="EMP24_GP25L"/>
    <property type="match status" value="1"/>
</dbReference>
<dbReference type="PROSITE" id="PS50866">
    <property type="entry name" value="GOLD"/>
    <property type="match status" value="1"/>
</dbReference>
<keyword evidence="3" id="KW-0217">Developmental protein</keyword>
<gene>
    <name evidence="12" type="ORF">X975_07075</name>
</gene>
<organism evidence="12 13">
    <name type="scientific">Stegodyphus mimosarum</name>
    <name type="common">African social velvet spider</name>
    <dbReference type="NCBI Taxonomy" id="407821"/>
    <lineage>
        <taxon>Eukaryota</taxon>
        <taxon>Metazoa</taxon>
        <taxon>Ecdysozoa</taxon>
        <taxon>Arthropoda</taxon>
        <taxon>Chelicerata</taxon>
        <taxon>Arachnida</taxon>
        <taxon>Araneae</taxon>
        <taxon>Araneomorphae</taxon>
        <taxon>Entelegynae</taxon>
        <taxon>Eresoidea</taxon>
        <taxon>Eresidae</taxon>
        <taxon>Stegodyphus</taxon>
    </lineage>
</organism>
<evidence type="ECO:0000256" key="9">
    <source>
        <dbReference type="RuleBase" id="RU003827"/>
    </source>
</evidence>
<dbReference type="SUPFAM" id="SSF101576">
    <property type="entry name" value="Supernatant protein factor (SPF), C-terminal domain"/>
    <property type="match status" value="1"/>
</dbReference>
<evidence type="ECO:0000256" key="2">
    <source>
        <dbReference type="ARBA" id="ARBA00007104"/>
    </source>
</evidence>
<evidence type="ECO:0000256" key="3">
    <source>
        <dbReference type="ARBA" id="ARBA00022473"/>
    </source>
</evidence>
<dbReference type="AlphaFoldDB" id="A0A087TNM5"/>
<evidence type="ECO:0000256" key="6">
    <source>
        <dbReference type="ARBA" id="ARBA00022989"/>
    </source>
</evidence>
<evidence type="ECO:0000256" key="5">
    <source>
        <dbReference type="ARBA" id="ARBA00022729"/>
    </source>
</evidence>
<dbReference type="SMART" id="SM01190">
    <property type="entry name" value="EMP24_GP25L"/>
    <property type="match status" value="1"/>
</dbReference>
<dbReference type="OMA" id="ASEVQCF"/>
<evidence type="ECO:0000256" key="1">
    <source>
        <dbReference type="ARBA" id="ARBA00004479"/>
    </source>
</evidence>
<evidence type="ECO:0000313" key="12">
    <source>
        <dbReference type="EMBL" id="KFM66714.1"/>
    </source>
</evidence>
<dbReference type="InterPro" id="IPR015720">
    <property type="entry name" value="Emp24-like"/>
</dbReference>
<proteinExistence type="inferred from homology"/>
<dbReference type="InterPro" id="IPR009038">
    <property type="entry name" value="GOLD_dom"/>
</dbReference>
<name>A0A087TNM5_STEMI</name>
<keyword evidence="4 9" id="KW-0812">Transmembrane</keyword>
<dbReference type="EMBL" id="KK116067">
    <property type="protein sequence ID" value="KFM66714.1"/>
    <property type="molecule type" value="Genomic_DNA"/>
</dbReference>
<dbReference type="GO" id="GO:0012505">
    <property type="term" value="C:endomembrane system"/>
    <property type="evidence" value="ECO:0007669"/>
    <property type="project" value="UniProtKB-SubCell"/>
</dbReference>
<feature type="non-terminal residue" evidence="12">
    <location>
        <position position="182"/>
    </location>
</feature>
<dbReference type="STRING" id="407821.A0A087TNM5"/>
<keyword evidence="6" id="KW-1133">Transmembrane helix</keyword>